<keyword evidence="4" id="KW-1185">Reference proteome</keyword>
<gene>
    <name evidence="2" type="ORF">PV399_10595</name>
    <name evidence="3" type="ORF">PV666_16645</name>
</gene>
<dbReference type="RefSeq" id="WP_010353094.1">
    <property type="nucleotide sequence ID" value="NZ_BCML01000012.1"/>
</dbReference>
<evidence type="ECO:0000313" key="2">
    <source>
        <dbReference type="EMBL" id="MDX2960157.1"/>
    </source>
</evidence>
<dbReference type="Pfam" id="PF05076">
    <property type="entry name" value="SUFU"/>
    <property type="match status" value="1"/>
</dbReference>
<dbReference type="GeneID" id="69811434"/>
<dbReference type="EMBL" id="JARAWC010000006">
    <property type="protein sequence ID" value="MDX2960157.1"/>
    <property type="molecule type" value="Genomic_DNA"/>
</dbReference>
<protein>
    <submittedName>
        <fullName evidence="2">Suppressor of fused domain protein</fullName>
    </submittedName>
</protein>
<evidence type="ECO:0000313" key="3">
    <source>
        <dbReference type="EMBL" id="MDX3019508.1"/>
    </source>
</evidence>
<dbReference type="Proteomes" id="UP001272987">
    <property type="component" value="Unassembled WGS sequence"/>
</dbReference>
<accession>A0AAP6B913</accession>
<dbReference type="InterPro" id="IPR020941">
    <property type="entry name" value="SUFU-like_domain"/>
</dbReference>
<dbReference type="Proteomes" id="UP001282288">
    <property type="component" value="Unassembled WGS sequence"/>
</dbReference>
<comment type="caution">
    <text evidence="2">The sequence shown here is derived from an EMBL/GenBank/DDBJ whole genome shotgun (WGS) entry which is preliminary data.</text>
</comment>
<sequence>MRVLVIGATGTIGRAVPEALEAGHEVLRGEPGVGGAGMNGEALAGGEVSEVEAHVRAFFAGHAVEATDADVRVLTVSPGPRVDSWSYVTVGCSDEEHTGLRREFVMTGHVRDERFVDLMTMLATYHRTGHPLDVGHSLPIGEPWLPGSRCDHLLISVPYSHGPALEHAPALTRILWALPVTPEEIAYRRAHGTEALEQLFDDHALLPTDPHRESVV</sequence>
<reference evidence="2 4" key="1">
    <citation type="journal article" date="2023" name="Microb. Genom.">
        <title>Mesoterricola silvestris gen. nov., sp. nov., Mesoterricola sediminis sp. nov., Geothrix oryzae sp. nov., Geothrix edaphica sp. nov., Geothrix rubra sp. nov., and Geothrix limicola sp. nov., six novel members of Acidobacteriota isolated from soils.</title>
        <authorList>
            <person name="Weisberg A.J."/>
            <person name="Pearce E."/>
            <person name="Kramer C.G."/>
            <person name="Chang J.H."/>
            <person name="Clarke C.R."/>
        </authorList>
    </citation>
    <scope>NUCLEOTIDE SEQUENCE</scope>
    <source>
        <strain evidence="3 4">NB05-1H</strain>
        <strain evidence="2">NRRL_B-16521</strain>
    </source>
</reference>
<evidence type="ECO:0000259" key="1">
    <source>
        <dbReference type="Pfam" id="PF05076"/>
    </source>
</evidence>
<evidence type="ECO:0000313" key="4">
    <source>
        <dbReference type="Proteomes" id="UP001272987"/>
    </source>
</evidence>
<proteinExistence type="predicted"/>
<organism evidence="2 5">
    <name type="scientific">Streptomyces acidiscabies</name>
    <dbReference type="NCBI Taxonomy" id="42234"/>
    <lineage>
        <taxon>Bacteria</taxon>
        <taxon>Bacillati</taxon>
        <taxon>Actinomycetota</taxon>
        <taxon>Actinomycetes</taxon>
        <taxon>Kitasatosporales</taxon>
        <taxon>Streptomycetaceae</taxon>
        <taxon>Streptomyces</taxon>
    </lineage>
</organism>
<dbReference type="EMBL" id="JARAWP010000009">
    <property type="protein sequence ID" value="MDX3019508.1"/>
    <property type="molecule type" value="Genomic_DNA"/>
</dbReference>
<name>A0AAP6B913_9ACTN</name>
<dbReference type="AlphaFoldDB" id="A0AAP6B913"/>
<feature type="domain" description="Suppressor of fused-like" evidence="1">
    <location>
        <begin position="71"/>
        <end position="213"/>
    </location>
</feature>
<evidence type="ECO:0000313" key="5">
    <source>
        <dbReference type="Proteomes" id="UP001282288"/>
    </source>
</evidence>